<dbReference type="PIRSF" id="PIRSF000538">
    <property type="entry name" value="GlpK"/>
    <property type="match status" value="1"/>
</dbReference>
<organism evidence="6 7">
    <name type="scientific">Azohydromonas caseinilytica</name>
    <dbReference type="NCBI Taxonomy" id="2728836"/>
    <lineage>
        <taxon>Bacteria</taxon>
        <taxon>Pseudomonadati</taxon>
        <taxon>Pseudomonadota</taxon>
        <taxon>Betaproteobacteria</taxon>
        <taxon>Burkholderiales</taxon>
        <taxon>Sphaerotilaceae</taxon>
        <taxon>Azohydromonas</taxon>
    </lineage>
</organism>
<keyword evidence="7" id="KW-1185">Reference proteome</keyword>
<dbReference type="GO" id="GO:0005997">
    <property type="term" value="P:xylulose metabolic process"/>
    <property type="evidence" value="ECO:0007669"/>
    <property type="project" value="TreeGrafter"/>
</dbReference>
<proteinExistence type="inferred from homology"/>
<comment type="caution">
    <text evidence="6">The sequence shown here is derived from an EMBL/GenBank/DDBJ whole genome shotgun (WGS) entry which is preliminary data.</text>
</comment>
<keyword evidence="2" id="KW-0808">Transferase</keyword>
<evidence type="ECO:0000256" key="2">
    <source>
        <dbReference type="ARBA" id="ARBA00022679"/>
    </source>
</evidence>
<dbReference type="Gene3D" id="3.30.420.40">
    <property type="match status" value="2"/>
</dbReference>
<dbReference type="InterPro" id="IPR018485">
    <property type="entry name" value="FGGY_C"/>
</dbReference>
<reference evidence="6 7" key="1">
    <citation type="submission" date="2020-04" db="EMBL/GenBank/DDBJ databases">
        <title>Azohydromonas sp. isolated from soil.</title>
        <authorList>
            <person name="Dahal R.H."/>
        </authorList>
    </citation>
    <scope>NUCLEOTIDE SEQUENCE [LARGE SCALE GENOMIC DNA]</scope>
    <source>
        <strain evidence="6 7">G-1-1-14</strain>
    </source>
</reference>
<dbReference type="EMBL" id="JABBFW010000035">
    <property type="protein sequence ID" value="NML18608.1"/>
    <property type="molecule type" value="Genomic_DNA"/>
</dbReference>
<dbReference type="GO" id="GO:0004856">
    <property type="term" value="F:D-xylulokinase activity"/>
    <property type="evidence" value="ECO:0007669"/>
    <property type="project" value="TreeGrafter"/>
</dbReference>
<evidence type="ECO:0000313" key="7">
    <source>
        <dbReference type="Proteomes" id="UP000574067"/>
    </source>
</evidence>
<protein>
    <submittedName>
        <fullName evidence="6">FGGY-family carbohydrate kinase</fullName>
    </submittedName>
</protein>
<dbReference type="PANTHER" id="PTHR10196:SF80">
    <property type="entry name" value="D-RIBULOSE KINASE"/>
    <property type="match status" value="1"/>
</dbReference>
<dbReference type="GO" id="GO:0005829">
    <property type="term" value="C:cytosol"/>
    <property type="evidence" value="ECO:0007669"/>
    <property type="project" value="TreeGrafter"/>
</dbReference>
<dbReference type="Pfam" id="PF02782">
    <property type="entry name" value="FGGY_C"/>
    <property type="match status" value="1"/>
</dbReference>
<dbReference type="InterPro" id="IPR043129">
    <property type="entry name" value="ATPase_NBD"/>
</dbReference>
<evidence type="ECO:0000256" key="1">
    <source>
        <dbReference type="ARBA" id="ARBA00009156"/>
    </source>
</evidence>
<accession>A0A848FGM7</accession>
<dbReference type="InterPro" id="IPR018484">
    <property type="entry name" value="FGGY_N"/>
</dbReference>
<dbReference type="CDD" id="cd07783">
    <property type="entry name" value="ASKHA_NBD_FGGY_SePSK_AtXK1-like"/>
    <property type="match status" value="1"/>
</dbReference>
<dbReference type="Proteomes" id="UP000574067">
    <property type="component" value="Unassembled WGS sequence"/>
</dbReference>
<dbReference type="RefSeq" id="WP_169163505.1">
    <property type="nucleotide sequence ID" value="NZ_JABBFW010000035.1"/>
</dbReference>
<evidence type="ECO:0000256" key="3">
    <source>
        <dbReference type="ARBA" id="ARBA00022777"/>
    </source>
</evidence>
<dbReference type="AlphaFoldDB" id="A0A848FGM7"/>
<dbReference type="InterPro" id="IPR000577">
    <property type="entry name" value="Carb_kinase_FGGY"/>
</dbReference>
<evidence type="ECO:0000259" key="4">
    <source>
        <dbReference type="Pfam" id="PF00370"/>
    </source>
</evidence>
<dbReference type="Pfam" id="PF00370">
    <property type="entry name" value="FGGY_N"/>
    <property type="match status" value="1"/>
</dbReference>
<dbReference type="PANTHER" id="PTHR10196">
    <property type="entry name" value="SUGAR KINASE"/>
    <property type="match status" value="1"/>
</dbReference>
<feature type="domain" description="Carbohydrate kinase FGGY C-terminal" evidence="5">
    <location>
        <begin position="257"/>
        <end position="431"/>
    </location>
</feature>
<keyword evidence="3 6" id="KW-0418">Kinase</keyword>
<comment type="similarity">
    <text evidence="1">Belongs to the FGGY kinase family.</text>
</comment>
<sequence length="442" mass="46770">MVPAPSCTPTVSDPRLFLGLDLGTSGVRAVVIDADGAVRATARAPLPPSRRDGARVTQDPTGWWQGVRQVLQAVLARMERAHLAAIAVDGTSGTLLLTDSHGQPLTPALMYDDAACLDEAARIAAVAPPDTAARGPACALARLLHLQDRAPQAAHALHQADWIAGRLAGRFGASDEHNALKLGHDPVRRCWPDWLRALRLRRGLLPRVQAPGAALGRLAPAMAREFGLRSGVQVLSGTTDGVAAFLATGASRVGEAVTSLGSTLVLKVLSQQPVCAPEYGVYSHRLGGLWLAGGASNSGGSALLRHFSAERMAELTPRLRPEAWTGLDYYPLPAPGERFPINDPSLPPRVSPRPEDDARFFQGLLEGIAQVEALGYRRIAELGGPRPLRVLSVGGGARNPAWLELRRRCLGVPVDVAAQEEAAYGTALLARRSLGAAPRQDA</sequence>
<evidence type="ECO:0000313" key="6">
    <source>
        <dbReference type="EMBL" id="NML18608.1"/>
    </source>
</evidence>
<name>A0A848FGM7_9BURK</name>
<evidence type="ECO:0000259" key="5">
    <source>
        <dbReference type="Pfam" id="PF02782"/>
    </source>
</evidence>
<gene>
    <name evidence="6" type="ORF">HHL10_26935</name>
</gene>
<dbReference type="GO" id="GO:0019150">
    <property type="term" value="F:D-ribulokinase activity"/>
    <property type="evidence" value="ECO:0007669"/>
    <property type="project" value="TreeGrafter"/>
</dbReference>
<dbReference type="SUPFAM" id="SSF53067">
    <property type="entry name" value="Actin-like ATPase domain"/>
    <property type="match status" value="2"/>
</dbReference>
<feature type="domain" description="Carbohydrate kinase FGGY N-terminal" evidence="4">
    <location>
        <begin position="17"/>
        <end position="246"/>
    </location>
</feature>